<dbReference type="Pfam" id="PF13563">
    <property type="entry name" value="2_5_RNA_ligase2"/>
    <property type="match status" value="1"/>
</dbReference>
<proteinExistence type="predicted"/>
<dbReference type="Proteomes" id="UP001527882">
    <property type="component" value="Unassembled WGS sequence"/>
</dbReference>
<dbReference type="RefSeq" id="WP_269879658.1">
    <property type="nucleotide sequence ID" value="NZ_JAQAGZ010000001.1"/>
</dbReference>
<keyword evidence="1" id="KW-0436">Ligase</keyword>
<dbReference type="PANTHER" id="PTHR40037">
    <property type="entry name" value="PHOSPHOESTERASE YJCG-RELATED"/>
    <property type="match status" value="1"/>
</dbReference>
<dbReference type="InterPro" id="IPR009097">
    <property type="entry name" value="Cyclic_Pdiesterase"/>
</dbReference>
<keyword evidence="2" id="KW-1185">Reference proteome</keyword>
<gene>
    <name evidence="1" type="ORF">O9H85_02350</name>
</gene>
<dbReference type="GO" id="GO:0016874">
    <property type="term" value="F:ligase activity"/>
    <property type="evidence" value="ECO:0007669"/>
    <property type="project" value="UniProtKB-KW"/>
</dbReference>
<dbReference type="InterPro" id="IPR050580">
    <property type="entry name" value="2H_phosphoesterase_YjcG-like"/>
</dbReference>
<comment type="caution">
    <text evidence="1">The sequence shown here is derived from an EMBL/GenBank/DDBJ whole genome shotgun (WGS) entry which is preliminary data.</text>
</comment>
<dbReference type="Gene3D" id="3.90.1140.10">
    <property type="entry name" value="Cyclic phosphodiesterase"/>
    <property type="match status" value="1"/>
</dbReference>
<accession>A0ABT4Q342</accession>
<dbReference type="NCBIfam" id="NF010223">
    <property type="entry name" value="PRK13679.1"/>
    <property type="match status" value="1"/>
</dbReference>
<dbReference type="PANTHER" id="PTHR40037:SF1">
    <property type="entry name" value="PHOSPHOESTERASE SAOUHSC_00951-RELATED"/>
    <property type="match status" value="1"/>
</dbReference>
<evidence type="ECO:0000313" key="1">
    <source>
        <dbReference type="EMBL" id="MCZ8511298.1"/>
    </source>
</evidence>
<sequence length="177" mass="20525">MQYGIAVFPSKEVQEFANHYRRRYDPHYSLLEPHLTVKEQEDWDEAKLQAATVHLEQAAARIQPFELTFNRYSSFYPVNHVIYMALSDPEPMKRLHDAICSGPLAEADKPYLYTPHLTIAQQLKADEMHDILSSLKQKPLQLKTPVEQLVLLRKDQDGRWGTVREFKLGNKPDHGLS</sequence>
<name>A0ABT4Q342_9BACL</name>
<protein>
    <submittedName>
        <fullName evidence="1">2'-5' RNA ligase family protein</fullName>
    </submittedName>
</protein>
<dbReference type="SUPFAM" id="SSF55144">
    <property type="entry name" value="LigT-like"/>
    <property type="match status" value="1"/>
</dbReference>
<organism evidence="1 2">
    <name type="scientific">Paenibacillus gyeongsangnamensis</name>
    <dbReference type="NCBI Taxonomy" id="3388067"/>
    <lineage>
        <taxon>Bacteria</taxon>
        <taxon>Bacillati</taxon>
        <taxon>Bacillota</taxon>
        <taxon>Bacilli</taxon>
        <taxon>Bacillales</taxon>
        <taxon>Paenibacillaceae</taxon>
        <taxon>Paenibacillus</taxon>
    </lineage>
</organism>
<evidence type="ECO:0000313" key="2">
    <source>
        <dbReference type="Proteomes" id="UP001527882"/>
    </source>
</evidence>
<dbReference type="EMBL" id="JAQAGZ010000001">
    <property type="protein sequence ID" value="MCZ8511298.1"/>
    <property type="molecule type" value="Genomic_DNA"/>
</dbReference>
<reference evidence="1 2" key="1">
    <citation type="submission" date="2022-12" db="EMBL/GenBank/DDBJ databases">
        <title>Draft genome sequence of Paenibacillus sp. dW9.</title>
        <authorList>
            <person name="Choi E.-W."/>
            <person name="Kim D.-U."/>
        </authorList>
    </citation>
    <scope>NUCLEOTIDE SEQUENCE [LARGE SCALE GENOMIC DNA]</scope>
    <source>
        <strain evidence="2">dW9</strain>
    </source>
</reference>